<reference evidence="1" key="1">
    <citation type="journal article" date="2014" name="Front. Microbiol.">
        <title>High frequency of phylogenetically diverse reductive dehalogenase-homologous genes in deep subseafloor sedimentary metagenomes.</title>
        <authorList>
            <person name="Kawai M."/>
            <person name="Futagami T."/>
            <person name="Toyoda A."/>
            <person name="Takaki Y."/>
            <person name="Nishi S."/>
            <person name="Hori S."/>
            <person name="Arai W."/>
            <person name="Tsubouchi T."/>
            <person name="Morono Y."/>
            <person name="Uchiyama I."/>
            <person name="Ito T."/>
            <person name="Fujiyama A."/>
            <person name="Inagaki F."/>
            <person name="Takami H."/>
        </authorList>
    </citation>
    <scope>NUCLEOTIDE SEQUENCE</scope>
    <source>
        <strain evidence="1">Expedition CK06-06</strain>
    </source>
</reference>
<sequence length="51" mass="5531">RNQYGISPAPQGEGQLAVKGRGELPTIQWAEAVYEVQQLHLADGNSQKAIL</sequence>
<protein>
    <submittedName>
        <fullName evidence="1">Uncharacterized protein</fullName>
    </submittedName>
</protein>
<proteinExistence type="predicted"/>
<dbReference type="AlphaFoldDB" id="X0YUS3"/>
<feature type="non-terminal residue" evidence="1">
    <location>
        <position position="1"/>
    </location>
</feature>
<dbReference type="EMBL" id="BART01006241">
    <property type="protein sequence ID" value="GAG59985.1"/>
    <property type="molecule type" value="Genomic_DNA"/>
</dbReference>
<gene>
    <name evidence="1" type="ORF">S01H4_14222</name>
</gene>
<comment type="caution">
    <text evidence="1">The sequence shown here is derived from an EMBL/GenBank/DDBJ whole genome shotgun (WGS) entry which is preliminary data.</text>
</comment>
<organism evidence="1">
    <name type="scientific">marine sediment metagenome</name>
    <dbReference type="NCBI Taxonomy" id="412755"/>
    <lineage>
        <taxon>unclassified sequences</taxon>
        <taxon>metagenomes</taxon>
        <taxon>ecological metagenomes</taxon>
    </lineage>
</organism>
<name>X0YUS3_9ZZZZ</name>
<accession>X0YUS3</accession>
<evidence type="ECO:0000313" key="1">
    <source>
        <dbReference type="EMBL" id="GAG59985.1"/>
    </source>
</evidence>